<evidence type="ECO:0000256" key="1">
    <source>
        <dbReference type="ARBA" id="ARBA00000694"/>
    </source>
</evidence>
<evidence type="ECO:0000256" key="7">
    <source>
        <dbReference type="ARBA" id="ARBA00022777"/>
    </source>
</evidence>
<sequence length="483" mass="53200">MAKSIVTDLIQIFKSSINAVVPGNLVKNCLKYCSSTHRLQLCGEKYDLINKNVYIVGTGKAARNMAYEVEKVLGSKIKEGIISIPKGNYDHTTINTNMFYYEGAKNNLPDKDAMNTAEKVEHLVSNLGKDDFLLVLISGGGSALLPLPRHPISLDEKTMLIKKLAHSGADIKELNTVRKRISGLKGGQLAIKGKNAQIVALILSDIIGDPLDLIASGPTVKNEDNPLQAVDIIKKYNLYENLPHSIVTVLNEINSVETFPKDTVQNFIIGSNKLSTEAAYYKAMELNYMPIELSNIVNGNVKLIAQNYVQLTTSFCNFLNGKINKLTLKDIVNKLDIPGLSPNFVDSIDDSTCFKEKGYCLIFGGEINVEVKGTGKGGRNQQLALEFSNCIHDIKDEINNFDVYFLSAGTDGIDGPTEAAGAIGYSDLISDSKKECLDVNLYLNNNDSYNFYRKFKDGSFHIITGHTNTNVMDIHLIIIKKCK</sequence>
<dbReference type="InterPro" id="IPR038614">
    <property type="entry name" value="GK_N_sf"/>
</dbReference>
<keyword evidence="8" id="KW-0067">ATP-binding</keyword>
<evidence type="ECO:0000259" key="9">
    <source>
        <dbReference type="Pfam" id="PF05161"/>
    </source>
</evidence>
<dbReference type="Gene3D" id="3.40.50.10180">
    <property type="entry name" value="Glycerate kinase, MOFRL-like N-terminal domain"/>
    <property type="match status" value="1"/>
</dbReference>
<gene>
    <name evidence="11" type="ORF">PARMNEM_LOCUS14151</name>
</gene>
<evidence type="ECO:0000256" key="2">
    <source>
        <dbReference type="ARBA" id="ARBA00005393"/>
    </source>
</evidence>
<evidence type="ECO:0000256" key="5">
    <source>
        <dbReference type="ARBA" id="ARBA00022679"/>
    </source>
</evidence>
<evidence type="ECO:0000313" key="11">
    <source>
        <dbReference type="EMBL" id="CAK1594539.1"/>
    </source>
</evidence>
<dbReference type="AlphaFoldDB" id="A0AAV1LHG8"/>
<dbReference type="EC" id="2.7.1.31" evidence="3"/>
<dbReference type="InterPro" id="IPR039760">
    <property type="entry name" value="MOFRL_protein"/>
</dbReference>
<dbReference type="GO" id="GO:0005737">
    <property type="term" value="C:cytoplasm"/>
    <property type="evidence" value="ECO:0007669"/>
    <property type="project" value="TreeGrafter"/>
</dbReference>
<keyword evidence="6" id="KW-0547">Nucleotide-binding</keyword>
<comment type="caution">
    <text evidence="11">The sequence shown here is derived from an EMBL/GenBank/DDBJ whole genome shotgun (WGS) entry which is preliminary data.</text>
</comment>
<comment type="similarity">
    <text evidence="2">Belongs to the glycerate kinase type-2 family.</text>
</comment>
<feature type="domain" description="MOFRL-associated" evidence="10">
    <location>
        <begin position="9"/>
        <end position="250"/>
    </location>
</feature>
<dbReference type="InterPro" id="IPR025286">
    <property type="entry name" value="MOFRL_assoc_dom"/>
</dbReference>
<dbReference type="InterPro" id="IPR007835">
    <property type="entry name" value="MOFRL"/>
</dbReference>
<evidence type="ECO:0000256" key="4">
    <source>
        <dbReference type="ARBA" id="ARBA00020720"/>
    </source>
</evidence>
<dbReference type="Proteomes" id="UP001314205">
    <property type="component" value="Unassembled WGS sequence"/>
</dbReference>
<reference evidence="11 12" key="1">
    <citation type="submission" date="2023-11" db="EMBL/GenBank/DDBJ databases">
        <authorList>
            <person name="Hedman E."/>
            <person name="Englund M."/>
            <person name="Stromberg M."/>
            <person name="Nyberg Akerstrom W."/>
            <person name="Nylinder S."/>
            <person name="Jareborg N."/>
            <person name="Kallberg Y."/>
            <person name="Kronander E."/>
        </authorList>
    </citation>
    <scope>NUCLEOTIDE SEQUENCE [LARGE SCALE GENOMIC DNA]</scope>
</reference>
<comment type="catalytic activity">
    <reaction evidence="1">
        <text>(R)-glycerate + ATP = (2R)-3-phosphoglycerate + ADP + H(+)</text>
        <dbReference type="Rhea" id="RHEA:23516"/>
        <dbReference type="ChEBI" id="CHEBI:15378"/>
        <dbReference type="ChEBI" id="CHEBI:16659"/>
        <dbReference type="ChEBI" id="CHEBI:30616"/>
        <dbReference type="ChEBI" id="CHEBI:58272"/>
        <dbReference type="ChEBI" id="CHEBI:456216"/>
        <dbReference type="EC" id="2.7.1.31"/>
    </reaction>
</comment>
<dbReference type="Gene3D" id="3.40.1480.10">
    <property type="entry name" value="MOFRL domain"/>
    <property type="match status" value="1"/>
</dbReference>
<evidence type="ECO:0000313" key="12">
    <source>
        <dbReference type="Proteomes" id="UP001314205"/>
    </source>
</evidence>
<protein>
    <recommendedName>
        <fullName evidence="4">Glycerate kinase</fullName>
        <ecNumber evidence="3">2.7.1.31</ecNumber>
    </recommendedName>
</protein>
<dbReference type="GO" id="GO:0005524">
    <property type="term" value="F:ATP binding"/>
    <property type="evidence" value="ECO:0007669"/>
    <property type="project" value="UniProtKB-KW"/>
</dbReference>
<dbReference type="SUPFAM" id="SSF82544">
    <property type="entry name" value="GckA/TtuD-like"/>
    <property type="match status" value="1"/>
</dbReference>
<evidence type="ECO:0000256" key="8">
    <source>
        <dbReference type="ARBA" id="ARBA00022840"/>
    </source>
</evidence>
<dbReference type="EMBL" id="CAVLGL010000090">
    <property type="protein sequence ID" value="CAK1594539.1"/>
    <property type="molecule type" value="Genomic_DNA"/>
</dbReference>
<dbReference type="InterPro" id="IPR037035">
    <property type="entry name" value="GK-like_C_sf"/>
</dbReference>
<keyword evidence="12" id="KW-1185">Reference proteome</keyword>
<proteinExistence type="inferred from homology"/>
<dbReference type="Pfam" id="PF05161">
    <property type="entry name" value="MOFRL"/>
    <property type="match status" value="1"/>
</dbReference>
<dbReference type="FunFam" id="3.40.50.10180:FF:000001">
    <property type="entry name" value="Glycerate kinase"/>
    <property type="match status" value="1"/>
</dbReference>
<dbReference type="PANTHER" id="PTHR12227:SF0">
    <property type="entry name" value="GLYCERATE KINASE"/>
    <property type="match status" value="1"/>
</dbReference>
<dbReference type="PANTHER" id="PTHR12227">
    <property type="entry name" value="GLYCERATE KINASE"/>
    <property type="match status" value="1"/>
</dbReference>
<dbReference type="Pfam" id="PF13660">
    <property type="entry name" value="DUF4147"/>
    <property type="match status" value="1"/>
</dbReference>
<keyword evidence="5" id="KW-0808">Transferase</keyword>
<evidence type="ECO:0000256" key="6">
    <source>
        <dbReference type="ARBA" id="ARBA00022741"/>
    </source>
</evidence>
<name>A0AAV1LHG8_9NEOP</name>
<evidence type="ECO:0000256" key="3">
    <source>
        <dbReference type="ARBA" id="ARBA00012101"/>
    </source>
</evidence>
<dbReference type="GO" id="GO:0008887">
    <property type="term" value="F:glycerate kinase activity"/>
    <property type="evidence" value="ECO:0007669"/>
    <property type="project" value="UniProtKB-EC"/>
</dbReference>
<evidence type="ECO:0000259" key="10">
    <source>
        <dbReference type="Pfam" id="PF13660"/>
    </source>
</evidence>
<feature type="domain" description="MOFRL" evidence="9">
    <location>
        <begin position="360"/>
        <end position="473"/>
    </location>
</feature>
<keyword evidence="7" id="KW-0418">Kinase</keyword>
<accession>A0AAV1LHG8</accession>
<organism evidence="11 12">
    <name type="scientific">Parnassius mnemosyne</name>
    <name type="common">clouded apollo</name>
    <dbReference type="NCBI Taxonomy" id="213953"/>
    <lineage>
        <taxon>Eukaryota</taxon>
        <taxon>Metazoa</taxon>
        <taxon>Ecdysozoa</taxon>
        <taxon>Arthropoda</taxon>
        <taxon>Hexapoda</taxon>
        <taxon>Insecta</taxon>
        <taxon>Pterygota</taxon>
        <taxon>Neoptera</taxon>
        <taxon>Endopterygota</taxon>
        <taxon>Lepidoptera</taxon>
        <taxon>Glossata</taxon>
        <taxon>Ditrysia</taxon>
        <taxon>Papilionoidea</taxon>
        <taxon>Papilionidae</taxon>
        <taxon>Parnassiinae</taxon>
        <taxon>Parnassini</taxon>
        <taxon>Parnassius</taxon>
        <taxon>Driopa</taxon>
    </lineage>
</organism>